<name>A0A1W1ZDV8_9BACT</name>
<dbReference type="SUPFAM" id="SSF52402">
    <property type="entry name" value="Adenine nucleotide alpha hydrolases-like"/>
    <property type="match status" value="1"/>
</dbReference>
<reference evidence="1 2" key="1">
    <citation type="submission" date="2017-04" db="EMBL/GenBank/DDBJ databases">
        <authorList>
            <person name="Afonso C.L."/>
            <person name="Miller P.J."/>
            <person name="Scott M.A."/>
            <person name="Spackman E."/>
            <person name="Goraichik I."/>
            <person name="Dimitrov K.M."/>
            <person name="Suarez D.L."/>
            <person name="Swayne D.E."/>
        </authorList>
    </citation>
    <scope>NUCLEOTIDE SEQUENCE [LARGE SCALE GENOMIC DNA]</scope>
    <source>
        <strain evidence="1 2">DSM 3385</strain>
    </source>
</reference>
<keyword evidence="2" id="KW-1185">Reference proteome</keyword>
<accession>A0A1W1ZDV8</accession>
<dbReference type="OrthoDB" id="9804721at2"/>
<dbReference type="STRING" id="1121400.SAMN02746065_102230"/>
<dbReference type="RefSeq" id="WP_084066979.1">
    <property type="nucleotide sequence ID" value="NZ_FWXY01000002.1"/>
</dbReference>
<dbReference type="AlphaFoldDB" id="A0A1W1ZDV8"/>
<proteinExistence type="predicted"/>
<evidence type="ECO:0008006" key="3">
    <source>
        <dbReference type="Google" id="ProtNLM"/>
    </source>
</evidence>
<dbReference type="CDD" id="cd00293">
    <property type="entry name" value="USP-like"/>
    <property type="match status" value="1"/>
</dbReference>
<organism evidence="1 2">
    <name type="scientific">Desulfocicer vacuolatum DSM 3385</name>
    <dbReference type="NCBI Taxonomy" id="1121400"/>
    <lineage>
        <taxon>Bacteria</taxon>
        <taxon>Pseudomonadati</taxon>
        <taxon>Thermodesulfobacteriota</taxon>
        <taxon>Desulfobacteria</taxon>
        <taxon>Desulfobacterales</taxon>
        <taxon>Desulfobacteraceae</taxon>
        <taxon>Desulfocicer</taxon>
    </lineage>
</organism>
<gene>
    <name evidence="1" type="ORF">SAMN02746065_102230</name>
</gene>
<dbReference type="Proteomes" id="UP000192418">
    <property type="component" value="Unassembled WGS sequence"/>
</dbReference>
<sequence length="275" mass="30925">METTLFHVFRNTPLGREILMQSLYFCNEINASIVIYIPGYTKFLMYFDNDVVQVDLDESYLTAPETASAHALELARGAHIDPRFVQPKNFTASTLPDLPVNFDFMCCPRSISDLSSKISLGHIGPKVRRIINAARFPVLMPSCLFKEWQSILVFFGGSVNAVKALKLGLRLGRDTGKPVDLFTQADGKSKETFEKILAERDMAREVAQQVREWHFFETGKFEHNLYAVPHNALTVMGAYGHGVVRDVLFGSTMEMIQTHLPNTMLIAGPNYVMPS</sequence>
<protein>
    <recommendedName>
        <fullName evidence="3">Nucleotide-binding universal stress protein, UspA family</fullName>
    </recommendedName>
</protein>
<evidence type="ECO:0000313" key="2">
    <source>
        <dbReference type="Proteomes" id="UP000192418"/>
    </source>
</evidence>
<evidence type="ECO:0000313" key="1">
    <source>
        <dbReference type="EMBL" id="SMC46640.1"/>
    </source>
</evidence>
<dbReference type="Gene3D" id="3.40.50.12370">
    <property type="match status" value="1"/>
</dbReference>
<dbReference type="EMBL" id="FWXY01000002">
    <property type="protein sequence ID" value="SMC46640.1"/>
    <property type="molecule type" value="Genomic_DNA"/>
</dbReference>